<comment type="subunit">
    <text evidence="4">The nucleosome is a histone octamer containing two molecules each of H2A, H2B, H3 and H4 assembled in one H3-H4 heterotetramer and two H2A-H2B heterodimers. The octamer wraps approximately 147 bp of DNA.</text>
</comment>
<evidence type="ECO:0000256" key="7">
    <source>
        <dbReference type="SAM" id="MobiDB-lite"/>
    </source>
</evidence>
<reference evidence="8 9" key="1">
    <citation type="submission" date="2016-04" db="EMBL/GenBank/DDBJ databases">
        <title>Draft genome of Fonsecaea erecta CBS 125763.</title>
        <authorList>
            <person name="Weiss V.A."/>
            <person name="Vicente V.A."/>
            <person name="Raittz R.T."/>
            <person name="Moreno L.F."/>
            <person name="De Souza E.M."/>
            <person name="Pedrosa F.O."/>
            <person name="Steffens M.B."/>
            <person name="Faoro H."/>
            <person name="Tadra-Sfeir M.Z."/>
            <person name="Najafzadeh M.J."/>
            <person name="Felipe M.S."/>
            <person name="Teixeira M."/>
            <person name="Sun J."/>
            <person name="Xi L."/>
            <person name="Gomes R."/>
            <person name="De Azevedo C.M."/>
            <person name="Salgado C.G."/>
            <person name="Da Silva M.B."/>
            <person name="Nascimento M.F."/>
            <person name="Queiroz-Telles F."/>
            <person name="Attili D.S."/>
            <person name="Gorbushina A."/>
        </authorList>
    </citation>
    <scope>NUCLEOTIDE SEQUENCE [LARGE SCALE GENOMIC DNA]</scope>
    <source>
        <strain evidence="8 9">CBS 125763</strain>
    </source>
</reference>
<comment type="function">
    <text evidence="1">Core component of nucleosome. Nucleosomes wrap and compact DNA into chromatin, limiting DNA accessibility to the cellular machineries which require DNA as a template. Histones thereby play a central role in transcription regulation, DNA repair, DNA replication and chromosomal stability. DNA accessibility is regulated via a complex set of post-translational modifications of histones, also called histone code, and nucleosome remodeling.</text>
</comment>
<evidence type="ECO:0000256" key="6">
    <source>
        <dbReference type="ARBA" id="ARBA00023269"/>
    </source>
</evidence>
<dbReference type="GO" id="GO:0000786">
    <property type="term" value="C:nucleosome"/>
    <property type="evidence" value="ECO:0007669"/>
    <property type="project" value="UniProtKB-KW"/>
</dbReference>
<dbReference type="RefSeq" id="XP_018687488.1">
    <property type="nucleotide sequence ID" value="XM_018843161.1"/>
</dbReference>
<protein>
    <submittedName>
        <fullName evidence="8">Uncharacterized protein</fullName>
    </submittedName>
</protein>
<evidence type="ECO:0000256" key="2">
    <source>
        <dbReference type="ARBA" id="ARBA00004286"/>
    </source>
</evidence>
<keyword evidence="5" id="KW-0158">Chromosome</keyword>
<evidence type="ECO:0000256" key="3">
    <source>
        <dbReference type="ARBA" id="ARBA00010343"/>
    </source>
</evidence>
<name>A0A178Z3K5_9EURO</name>
<dbReference type="SUPFAM" id="SSF47113">
    <property type="entry name" value="Histone-fold"/>
    <property type="match status" value="1"/>
</dbReference>
<dbReference type="Gene3D" id="1.10.20.10">
    <property type="entry name" value="Histone, subunit A"/>
    <property type="match status" value="1"/>
</dbReference>
<keyword evidence="6" id="KW-0238">DNA-binding</keyword>
<sequence length="157" mass="16890">MANNSANTKKRGPQQTLEQCGKRRRSEPAKLSGNKDTGGATNPEPNQATDPVSSLSQTDGDEMAKSSTNATKRESPGSSLRKAVKGQVAAEQYPVRHTVANGRRELSLGLRLYAKFGVSKSNELLIPKSGFANLVREIAYDLNSKIRFQASALEGLS</sequence>
<keyword evidence="6" id="KW-0544">Nucleosome core</keyword>
<dbReference type="InterPro" id="IPR000164">
    <property type="entry name" value="Histone_H3/CENP-A"/>
</dbReference>
<comment type="caution">
    <text evidence="8">The sequence shown here is derived from an EMBL/GenBank/DDBJ whole genome shotgun (WGS) entry which is preliminary data.</text>
</comment>
<dbReference type="AlphaFoldDB" id="A0A178Z3K5"/>
<dbReference type="GO" id="GO:0003677">
    <property type="term" value="F:DNA binding"/>
    <property type="evidence" value="ECO:0007669"/>
    <property type="project" value="InterPro"/>
</dbReference>
<feature type="compositionally biased region" description="Polar residues" evidence="7">
    <location>
        <begin position="39"/>
        <end position="58"/>
    </location>
</feature>
<feature type="region of interest" description="Disordered" evidence="7">
    <location>
        <begin position="1"/>
        <end position="88"/>
    </location>
</feature>
<dbReference type="InterPro" id="IPR009072">
    <property type="entry name" value="Histone-fold"/>
</dbReference>
<feature type="compositionally biased region" description="Polar residues" evidence="7">
    <location>
        <begin position="1"/>
        <end position="18"/>
    </location>
</feature>
<evidence type="ECO:0000256" key="4">
    <source>
        <dbReference type="ARBA" id="ARBA00011538"/>
    </source>
</evidence>
<organism evidence="8 9">
    <name type="scientific">Fonsecaea erecta</name>
    <dbReference type="NCBI Taxonomy" id="1367422"/>
    <lineage>
        <taxon>Eukaryota</taxon>
        <taxon>Fungi</taxon>
        <taxon>Dikarya</taxon>
        <taxon>Ascomycota</taxon>
        <taxon>Pezizomycotina</taxon>
        <taxon>Eurotiomycetes</taxon>
        <taxon>Chaetothyriomycetidae</taxon>
        <taxon>Chaetothyriales</taxon>
        <taxon>Herpotrichiellaceae</taxon>
        <taxon>Fonsecaea</taxon>
    </lineage>
</organism>
<comment type="subcellular location">
    <subcellularLocation>
        <location evidence="2">Chromosome</location>
    </subcellularLocation>
</comment>
<proteinExistence type="inferred from homology"/>
<keyword evidence="9" id="KW-1185">Reference proteome</keyword>
<comment type="similarity">
    <text evidence="3">Belongs to the histone H3 family.</text>
</comment>
<evidence type="ECO:0000313" key="9">
    <source>
        <dbReference type="Proteomes" id="UP000078343"/>
    </source>
</evidence>
<dbReference type="Proteomes" id="UP000078343">
    <property type="component" value="Unassembled WGS sequence"/>
</dbReference>
<dbReference type="GeneID" id="30015824"/>
<dbReference type="GO" id="GO:0046982">
    <property type="term" value="F:protein heterodimerization activity"/>
    <property type="evidence" value="ECO:0007669"/>
    <property type="project" value="InterPro"/>
</dbReference>
<accession>A0A178Z3K5</accession>
<evidence type="ECO:0000256" key="1">
    <source>
        <dbReference type="ARBA" id="ARBA00002001"/>
    </source>
</evidence>
<gene>
    <name evidence="8" type="ORF">AYL99_11656</name>
</gene>
<dbReference type="PRINTS" id="PR00622">
    <property type="entry name" value="HISTONEH3"/>
</dbReference>
<dbReference type="GO" id="GO:0030527">
    <property type="term" value="F:structural constituent of chromatin"/>
    <property type="evidence" value="ECO:0007669"/>
    <property type="project" value="InterPro"/>
</dbReference>
<dbReference type="EMBL" id="LVYI01000015">
    <property type="protein sequence ID" value="OAP54121.1"/>
    <property type="molecule type" value="Genomic_DNA"/>
</dbReference>
<evidence type="ECO:0000256" key="5">
    <source>
        <dbReference type="ARBA" id="ARBA00022454"/>
    </source>
</evidence>
<evidence type="ECO:0000313" key="8">
    <source>
        <dbReference type="EMBL" id="OAP54121.1"/>
    </source>
</evidence>